<dbReference type="EMBL" id="AUSV01000034">
    <property type="protein sequence ID" value="ESP93656.1"/>
    <property type="molecule type" value="Genomic_DNA"/>
</dbReference>
<accession>V4H842</accession>
<dbReference type="GeneID" id="29920586"/>
<comment type="caution">
    <text evidence="1">The sequence shown here is derived from an EMBL/GenBank/DDBJ whole genome shotgun (WGS) entry which is preliminary data.</text>
</comment>
<proteinExistence type="predicted"/>
<dbReference type="InterPro" id="IPR047880">
    <property type="entry name" value="MafI-like"/>
</dbReference>
<gene>
    <name evidence="1" type="ORF">PL2TA16_03042</name>
</gene>
<evidence type="ECO:0008006" key="3">
    <source>
        <dbReference type="Google" id="ProtNLM"/>
    </source>
</evidence>
<evidence type="ECO:0000313" key="2">
    <source>
        <dbReference type="Proteomes" id="UP000017820"/>
    </source>
</evidence>
<protein>
    <recommendedName>
        <fullName evidence="3">MafI family immunity protein</fullName>
    </recommendedName>
</protein>
<evidence type="ECO:0000313" key="1">
    <source>
        <dbReference type="EMBL" id="ESP93656.1"/>
    </source>
</evidence>
<dbReference type="PATRIC" id="fig|1353533.3.peg.1994"/>
<dbReference type="RefSeq" id="WP_023398923.1">
    <property type="nucleotide sequence ID" value="NZ_AUSV01000034.1"/>
</dbReference>
<name>V4H842_PSEL2</name>
<dbReference type="AlphaFoldDB" id="V4H842"/>
<organism evidence="1 2">
    <name type="scientific">Pseudoalteromonas luteoviolacea (strain 2ta16)</name>
    <dbReference type="NCBI Taxonomy" id="1353533"/>
    <lineage>
        <taxon>Bacteria</taxon>
        <taxon>Pseudomonadati</taxon>
        <taxon>Pseudomonadota</taxon>
        <taxon>Gammaproteobacteria</taxon>
        <taxon>Alteromonadales</taxon>
        <taxon>Pseudoalteromonadaceae</taxon>
        <taxon>Pseudoalteromonas</taxon>
    </lineage>
</organism>
<dbReference type="Proteomes" id="UP000017820">
    <property type="component" value="Unassembled WGS sequence"/>
</dbReference>
<sequence length="83" mass="9746">MIGKMTLLLEMFQTSFSEDELDDVWDFIQVNENKLALETICAIFFEMKKPISREQLDAIGKIGQVMTVDPYKWERLESQILKD</sequence>
<reference evidence="1 2" key="1">
    <citation type="submission" date="2013-07" db="EMBL/GenBank/DDBJ databases">
        <title>Draft genome sequence of Pseudoalteromonas luteoviolacea 2ta16.</title>
        <authorList>
            <person name="Allen E.E."/>
            <person name="Azam F."/>
            <person name="Podell S."/>
        </authorList>
    </citation>
    <scope>NUCLEOTIDE SEQUENCE [LARGE SCALE GENOMIC DNA]</scope>
    <source>
        <strain evidence="1 2">2ta16</strain>
    </source>
</reference>
<dbReference type="NCBIfam" id="NF033691">
    <property type="entry name" value="immunity_MafI"/>
    <property type="match status" value="1"/>
</dbReference>